<dbReference type="OrthoDB" id="9805269at2"/>
<evidence type="ECO:0000256" key="2">
    <source>
        <dbReference type="ARBA" id="ARBA00010178"/>
    </source>
</evidence>
<dbReference type="AlphaFoldDB" id="A0A174N4G2"/>
<dbReference type="PRINTS" id="PR00083">
    <property type="entry name" value="HOLDHDRGNASE"/>
</dbReference>
<dbReference type="EMBL" id="CYZU01000105">
    <property type="protein sequence ID" value="CUP42586.1"/>
    <property type="molecule type" value="Genomic_DNA"/>
</dbReference>
<keyword evidence="4 11" id="KW-0479">Metal-binding</keyword>
<dbReference type="CDD" id="cd06572">
    <property type="entry name" value="Histidinol_dh"/>
    <property type="match status" value="1"/>
</dbReference>
<dbReference type="Gene3D" id="3.40.50.1980">
    <property type="entry name" value="Nitrogenase molybdenum iron protein domain"/>
    <property type="match status" value="2"/>
</dbReference>
<organism evidence="13 14">
    <name type="scientific">Faecalicatena contorta</name>
    <dbReference type="NCBI Taxonomy" id="39482"/>
    <lineage>
        <taxon>Bacteria</taxon>
        <taxon>Bacillati</taxon>
        <taxon>Bacillota</taxon>
        <taxon>Clostridia</taxon>
        <taxon>Lachnospirales</taxon>
        <taxon>Lachnospiraceae</taxon>
        <taxon>Faecalicatena</taxon>
    </lineage>
</organism>
<dbReference type="STRING" id="39482.ERS852491_05118"/>
<gene>
    <name evidence="13" type="primary">hisD_2</name>
    <name evidence="13" type="ORF">ERS852491_05118</name>
</gene>
<feature type="binding site" evidence="10">
    <location>
        <position position="236"/>
    </location>
    <ligand>
        <name>substrate</name>
    </ligand>
</feature>
<dbReference type="RefSeq" id="WP_055155377.1">
    <property type="nucleotide sequence ID" value="NZ_CYZU01000105.1"/>
</dbReference>
<feature type="binding site" evidence="11">
    <location>
        <position position="420"/>
    </location>
    <ligand>
        <name>Zn(2+)</name>
        <dbReference type="ChEBI" id="CHEBI:29105"/>
    </ligand>
</feature>
<dbReference type="GO" id="GO:0051287">
    <property type="term" value="F:NAD binding"/>
    <property type="evidence" value="ECO:0007669"/>
    <property type="project" value="InterPro"/>
</dbReference>
<evidence type="ECO:0000256" key="5">
    <source>
        <dbReference type="ARBA" id="ARBA00022833"/>
    </source>
</evidence>
<feature type="binding site" evidence="10">
    <location>
        <position position="258"/>
    </location>
    <ligand>
        <name>substrate</name>
    </ligand>
</feature>
<evidence type="ECO:0000256" key="11">
    <source>
        <dbReference type="PIRSR" id="PIRSR000099-4"/>
    </source>
</evidence>
<evidence type="ECO:0000256" key="3">
    <source>
        <dbReference type="ARBA" id="ARBA00012965"/>
    </source>
</evidence>
<proteinExistence type="inferred from homology"/>
<dbReference type="PANTHER" id="PTHR21256">
    <property type="entry name" value="HISTIDINOL DEHYDROGENASE HDH"/>
    <property type="match status" value="1"/>
</dbReference>
<comment type="catalytic activity">
    <reaction evidence="7">
        <text>L-histidinol + 2 NAD(+) + H2O = L-histidine + 2 NADH + 3 H(+)</text>
        <dbReference type="Rhea" id="RHEA:20641"/>
        <dbReference type="ChEBI" id="CHEBI:15377"/>
        <dbReference type="ChEBI" id="CHEBI:15378"/>
        <dbReference type="ChEBI" id="CHEBI:57540"/>
        <dbReference type="ChEBI" id="CHEBI:57595"/>
        <dbReference type="ChEBI" id="CHEBI:57699"/>
        <dbReference type="ChEBI" id="CHEBI:57945"/>
        <dbReference type="EC" id="1.1.1.23"/>
    </reaction>
</comment>
<feature type="binding site" evidence="10">
    <location>
        <position position="420"/>
    </location>
    <ligand>
        <name>substrate</name>
    </ligand>
</feature>
<keyword evidence="6 8" id="KW-0560">Oxidoreductase</keyword>
<accession>A0A174N4G2</accession>
<dbReference type="Gene3D" id="1.20.5.1300">
    <property type="match status" value="1"/>
</dbReference>
<evidence type="ECO:0000313" key="13">
    <source>
        <dbReference type="EMBL" id="CUP42586.1"/>
    </source>
</evidence>
<dbReference type="GO" id="GO:0004399">
    <property type="term" value="F:histidinol dehydrogenase activity"/>
    <property type="evidence" value="ECO:0007669"/>
    <property type="project" value="UniProtKB-EC"/>
</dbReference>
<dbReference type="GO" id="GO:0046872">
    <property type="term" value="F:metal ion binding"/>
    <property type="evidence" value="ECO:0007669"/>
    <property type="project" value="UniProtKB-KW"/>
</dbReference>
<dbReference type="InterPro" id="IPR001692">
    <property type="entry name" value="Histidinol_DH_CS"/>
</dbReference>
<feature type="binding site" evidence="10">
    <location>
        <position position="361"/>
    </location>
    <ligand>
        <name>substrate</name>
    </ligand>
</feature>
<dbReference type="Pfam" id="PF00815">
    <property type="entry name" value="Histidinol_dh"/>
    <property type="match status" value="1"/>
</dbReference>
<dbReference type="InterPro" id="IPR012131">
    <property type="entry name" value="Hstdl_DH"/>
</dbReference>
<dbReference type="InterPro" id="IPR016161">
    <property type="entry name" value="Ald_DH/histidinol_DH"/>
</dbReference>
<dbReference type="InterPro" id="IPR022695">
    <property type="entry name" value="Histidinol_DH_monofunct"/>
</dbReference>
<keyword evidence="5 11" id="KW-0862">Zinc</keyword>
<evidence type="ECO:0000256" key="10">
    <source>
        <dbReference type="PIRSR" id="PIRSR000099-3"/>
    </source>
</evidence>
<sequence>MVTISKFSYENPRFNHLLKRRSSIPEEVETTVREVLKDVKTRGDEALYEYMKKFDHVDMNEIGLFVTEEEFADAKEKVSEEFKESVKRACDNLFRFHKKQLPASFSETYEDDAVLERRYTPINSLAINVPGNMAPLVSTLYMNVIPAIVAGVPNIYILTKPRIDGTIDEHLLYVADYLNIRNYYKISGSQGLAAVAYGTETVRKVDAITGPGNNFTQMAKKLLFGEVKIDSIAGPSEIAIIADKNANPVFIAADMMSQAEHGTGFEASTAFCLSEEQAQKIKAEINRLCKEHGLVKATQKTFENYGDIFIVDSIEEAVDAVNEIAPEHAELLLDDYQDALTKLTNAGAVFVGEYSTEPVGDYFCGTNHILPTCGTAKFSSGMSVLEFMRGYSVIHYPEAALKKNADYIIQLAESEGMSAHALAVKIRK</sequence>
<dbReference type="PANTHER" id="PTHR21256:SF2">
    <property type="entry name" value="HISTIDINE BIOSYNTHESIS TRIFUNCTIONAL PROTEIN"/>
    <property type="match status" value="1"/>
</dbReference>
<feature type="binding site" evidence="10">
    <location>
        <position position="261"/>
    </location>
    <ligand>
        <name>substrate</name>
    </ligand>
</feature>
<dbReference type="SUPFAM" id="SSF53720">
    <property type="entry name" value="ALDH-like"/>
    <property type="match status" value="1"/>
</dbReference>
<feature type="binding site" evidence="11">
    <location>
        <position position="261"/>
    </location>
    <ligand>
        <name>Zn(2+)</name>
        <dbReference type="ChEBI" id="CHEBI:29105"/>
    </ligand>
</feature>
<feature type="active site" description="Proton acceptor" evidence="9">
    <location>
        <position position="328"/>
    </location>
</feature>
<dbReference type="PIRSF" id="PIRSF000099">
    <property type="entry name" value="Histidinol_dh"/>
    <property type="match status" value="1"/>
</dbReference>
<evidence type="ECO:0000256" key="8">
    <source>
        <dbReference type="PIRNR" id="PIRNR000099"/>
    </source>
</evidence>
<evidence type="ECO:0000313" key="14">
    <source>
        <dbReference type="Proteomes" id="UP000095544"/>
    </source>
</evidence>
<dbReference type="NCBIfam" id="TIGR00069">
    <property type="entry name" value="hisD"/>
    <property type="match status" value="1"/>
</dbReference>
<comment type="similarity">
    <text evidence="2 8 12">Belongs to the histidinol dehydrogenase family.</text>
</comment>
<evidence type="ECO:0000256" key="6">
    <source>
        <dbReference type="ARBA" id="ARBA00023002"/>
    </source>
</evidence>
<evidence type="ECO:0000256" key="1">
    <source>
        <dbReference type="ARBA" id="ARBA00003850"/>
    </source>
</evidence>
<evidence type="ECO:0000256" key="9">
    <source>
        <dbReference type="PIRSR" id="PIRSR000099-1"/>
    </source>
</evidence>
<protein>
    <recommendedName>
        <fullName evidence="3">histidinol dehydrogenase</fullName>
        <ecNumber evidence="3">1.1.1.23</ecNumber>
    </recommendedName>
</protein>
<dbReference type="Proteomes" id="UP000095544">
    <property type="component" value="Unassembled WGS sequence"/>
</dbReference>
<dbReference type="PROSITE" id="PS00611">
    <property type="entry name" value="HISOL_DEHYDROGENASE"/>
    <property type="match status" value="1"/>
</dbReference>
<evidence type="ECO:0000256" key="4">
    <source>
        <dbReference type="ARBA" id="ARBA00022723"/>
    </source>
</evidence>
<dbReference type="FunFam" id="3.40.50.1980:FF:000001">
    <property type="entry name" value="Histidinol dehydrogenase"/>
    <property type="match status" value="1"/>
</dbReference>
<dbReference type="GO" id="GO:0005829">
    <property type="term" value="C:cytosol"/>
    <property type="evidence" value="ECO:0007669"/>
    <property type="project" value="TreeGrafter"/>
</dbReference>
<comment type="cofactor">
    <cofactor evidence="11">
        <name>Zn(2+)</name>
        <dbReference type="ChEBI" id="CHEBI:29105"/>
    </cofactor>
    <text evidence="11">Binds 1 zinc ion per subunit.</text>
</comment>
<feature type="binding site" evidence="10">
    <location>
        <position position="415"/>
    </location>
    <ligand>
        <name>substrate</name>
    </ligand>
</feature>
<feature type="active site" description="Proton acceptor" evidence="9">
    <location>
        <position position="327"/>
    </location>
</feature>
<feature type="binding site" evidence="11">
    <location>
        <position position="258"/>
    </location>
    <ligand>
        <name>Zn(2+)</name>
        <dbReference type="ChEBI" id="CHEBI:29105"/>
    </ligand>
</feature>
<dbReference type="GO" id="GO:0000105">
    <property type="term" value="P:L-histidine biosynthetic process"/>
    <property type="evidence" value="ECO:0007669"/>
    <property type="project" value="InterPro"/>
</dbReference>
<evidence type="ECO:0000256" key="12">
    <source>
        <dbReference type="RuleBase" id="RU004175"/>
    </source>
</evidence>
<comment type="function">
    <text evidence="1">Catalyzes the sequential NAD-dependent oxidations of L-histidinol to L-histidinaldehyde and then to L-histidine.</text>
</comment>
<name>A0A174N4G2_9FIRM</name>
<feature type="binding site" evidence="11">
    <location>
        <position position="361"/>
    </location>
    <ligand>
        <name>Zn(2+)</name>
        <dbReference type="ChEBI" id="CHEBI:29105"/>
    </ligand>
</feature>
<evidence type="ECO:0000256" key="7">
    <source>
        <dbReference type="ARBA" id="ARBA00049489"/>
    </source>
</evidence>
<reference evidence="13 14" key="1">
    <citation type="submission" date="2015-09" db="EMBL/GenBank/DDBJ databases">
        <authorList>
            <consortium name="Pathogen Informatics"/>
        </authorList>
    </citation>
    <scope>NUCLEOTIDE SEQUENCE [LARGE SCALE GENOMIC DNA]</scope>
    <source>
        <strain evidence="13 14">2789STDY5834876</strain>
    </source>
</reference>
<dbReference type="EC" id="1.1.1.23" evidence="3"/>
<feature type="binding site" evidence="10">
    <location>
        <position position="328"/>
    </location>
    <ligand>
        <name>substrate</name>
    </ligand>
</feature>